<proteinExistence type="predicted"/>
<gene>
    <name evidence="1" type="ORF">CCMP2556_LOCUS3104</name>
</gene>
<evidence type="ECO:0000313" key="1">
    <source>
        <dbReference type="EMBL" id="CAK8993052.1"/>
    </source>
</evidence>
<sequence length="269" mass="30803">MAAESFRHVVSLGCRCSQASVYRDFGQRRYACPFDWIFSSAKMVAHCLQNDFKDFLDRHQYFENAAVFDAVGLKPGSAPRERKLIGHQLYSTMTGGVGRGTIFNHRDPLHNDEDYLHMVRCVERFRLVLASEERKLFVMLNLNKQLWLEQDLLTLFEELRKHTTNFLFLAVDCSWKNLGESSDPQLLNEIEDPESHARLVMYRLPCAGDNTGSYFRNEADAQGVKSLLLEPFRFDLAIDPLDQSQTELPDATQGYTRRSAVTLLAGLVN</sequence>
<dbReference type="Pfam" id="PF08795">
    <property type="entry name" value="DUF1796"/>
    <property type="match status" value="1"/>
</dbReference>
<dbReference type="InterPro" id="IPR014903">
    <property type="entry name" value="DUF1796"/>
</dbReference>
<organism evidence="1 2">
    <name type="scientific">Durusdinium trenchii</name>
    <dbReference type="NCBI Taxonomy" id="1381693"/>
    <lineage>
        <taxon>Eukaryota</taxon>
        <taxon>Sar</taxon>
        <taxon>Alveolata</taxon>
        <taxon>Dinophyceae</taxon>
        <taxon>Suessiales</taxon>
        <taxon>Symbiodiniaceae</taxon>
        <taxon>Durusdinium</taxon>
    </lineage>
</organism>
<keyword evidence="2" id="KW-1185">Reference proteome</keyword>
<name>A0ABP0HT79_9DINO</name>
<protein>
    <submittedName>
        <fullName evidence="1">Uncharacterized protein</fullName>
    </submittedName>
</protein>
<dbReference type="Proteomes" id="UP001642484">
    <property type="component" value="Unassembled WGS sequence"/>
</dbReference>
<evidence type="ECO:0000313" key="2">
    <source>
        <dbReference type="Proteomes" id="UP001642484"/>
    </source>
</evidence>
<accession>A0ABP0HT79</accession>
<dbReference type="EMBL" id="CAXAMN010001181">
    <property type="protein sequence ID" value="CAK8993052.1"/>
    <property type="molecule type" value="Genomic_DNA"/>
</dbReference>
<reference evidence="1 2" key="1">
    <citation type="submission" date="2024-02" db="EMBL/GenBank/DDBJ databases">
        <authorList>
            <person name="Chen Y."/>
            <person name="Shah S."/>
            <person name="Dougan E. K."/>
            <person name="Thang M."/>
            <person name="Chan C."/>
        </authorList>
    </citation>
    <scope>NUCLEOTIDE SEQUENCE [LARGE SCALE GENOMIC DNA]</scope>
</reference>
<comment type="caution">
    <text evidence="1">The sequence shown here is derived from an EMBL/GenBank/DDBJ whole genome shotgun (WGS) entry which is preliminary data.</text>
</comment>